<evidence type="ECO:0000259" key="1">
    <source>
        <dbReference type="Pfam" id="PF13304"/>
    </source>
</evidence>
<dbReference type="RefSeq" id="WP_195191576.1">
    <property type="nucleotide sequence ID" value="NZ_JADMUL010000026.1"/>
</dbReference>
<keyword evidence="2" id="KW-0067">ATP-binding</keyword>
<dbReference type="Proteomes" id="UP001220658">
    <property type="component" value="Unassembled WGS sequence"/>
</dbReference>
<proteinExistence type="predicted"/>
<reference evidence="2" key="1">
    <citation type="submission" date="2023-01" db="EMBL/GenBank/DDBJ databases">
        <title>Human gut microbiome strain richness.</title>
        <authorList>
            <person name="Chen-Liaw A."/>
        </authorList>
    </citation>
    <scope>NUCLEOTIDE SEQUENCE</scope>
    <source>
        <strain evidence="2">D55st1_G4_D55t1_190419</strain>
    </source>
</reference>
<dbReference type="GO" id="GO:0016887">
    <property type="term" value="F:ATP hydrolysis activity"/>
    <property type="evidence" value="ECO:0007669"/>
    <property type="project" value="InterPro"/>
</dbReference>
<sequence length="376" mass="43835">MLAKFSVENYRSFNKKLIIDFENIRDYKYNLDCLTNGLLGKMLIYGKNASGKSNLGLALFDIVEVLTDKKNGMRFNDDLTFLNADSDKKVASFEYIFKKDDHYIIYTYEKSTFDTLSYESMKIDDLLVYSYDFKSKKKQFDHLDILNADNLNFDYFENNLPILRYIAYNTSQKEDSIVRFIMDFVSHMLWFRNVNRNEYIGYTTGSEDLEEWIINNNEIKSFETFINKIGDVHLNLGVANVDVPGMPNKILIEKHKNKPLIFSRVSSNGTKALELFFYWGKQLPNVSFLFVDEFDAYYHQELAINIIKYVKKFPNLQAIFTTHNSSLASNSVTRPDCCFMLNNGKLTSFADSTQRELREGHNIEKMLRAGEFNAES</sequence>
<name>A0AAW6FVW6_9FIRM</name>
<dbReference type="Gene3D" id="3.40.50.300">
    <property type="entry name" value="P-loop containing nucleotide triphosphate hydrolases"/>
    <property type="match status" value="1"/>
</dbReference>
<feature type="domain" description="ATPase AAA-type core" evidence="1">
    <location>
        <begin position="43"/>
        <end position="327"/>
    </location>
</feature>
<dbReference type="InterPro" id="IPR027417">
    <property type="entry name" value="P-loop_NTPase"/>
</dbReference>
<evidence type="ECO:0000313" key="3">
    <source>
        <dbReference type="Proteomes" id="UP001220658"/>
    </source>
</evidence>
<comment type="caution">
    <text evidence="2">The sequence shown here is derived from an EMBL/GenBank/DDBJ whole genome shotgun (WGS) entry which is preliminary data.</text>
</comment>
<organism evidence="2 3">
    <name type="scientific">Faecalitalea cylindroides</name>
    <dbReference type="NCBI Taxonomy" id="39483"/>
    <lineage>
        <taxon>Bacteria</taxon>
        <taxon>Bacillati</taxon>
        <taxon>Bacillota</taxon>
        <taxon>Erysipelotrichia</taxon>
        <taxon>Erysipelotrichales</taxon>
        <taxon>Erysipelotrichaceae</taxon>
        <taxon>Faecalitalea</taxon>
    </lineage>
</organism>
<gene>
    <name evidence="2" type="ORF">POG00_08995</name>
</gene>
<dbReference type="EMBL" id="JAQNCK010000026">
    <property type="protein sequence ID" value="MDC0828844.1"/>
    <property type="molecule type" value="Genomic_DNA"/>
</dbReference>
<accession>A0AAW6FVW6</accession>
<protein>
    <submittedName>
        <fullName evidence="2">ATP-binding protein</fullName>
    </submittedName>
</protein>
<dbReference type="InterPro" id="IPR003959">
    <property type="entry name" value="ATPase_AAA_core"/>
</dbReference>
<evidence type="ECO:0000313" key="2">
    <source>
        <dbReference type="EMBL" id="MDC0828844.1"/>
    </source>
</evidence>
<dbReference type="AlphaFoldDB" id="A0AAW6FVW6"/>
<dbReference type="GO" id="GO:0005524">
    <property type="term" value="F:ATP binding"/>
    <property type="evidence" value="ECO:0007669"/>
    <property type="project" value="UniProtKB-KW"/>
</dbReference>
<keyword evidence="2" id="KW-0547">Nucleotide-binding</keyword>
<dbReference type="Pfam" id="PF13304">
    <property type="entry name" value="AAA_21"/>
    <property type="match status" value="1"/>
</dbReference>
<dbReference type="SUPFAM" id="SSF52540">
    <property type="entry name" value="P-loop containing nucleoside triphosphate hydrolases"/>
    <property type="match status" value="1"/>
</dbReference>